<dbReference type="CDD" id="cd01949">
    <property type="entry name" value="GGDEF"/>
    <property type="match status" value="1"/>
</dbReference>
<feature type="region of interest" description="Disordered" evidence="1">
    <location>
        <begin position="1"/>
        <end position="20"/>
    </location>
</feature>
<dbReference type="SMART" id="SM00267">
    <property type="entry name" value="GGDEF"/>
    <property type="match status" value="1"/>
</dbReference>
<dbReference type="OrthoDB" id="7216521at2"/>
<evidence type="ECO:0000313" key="5">
    <source>
        <dbReference type="Proteomes" id="UP000434582"/>
    </source>
</evidence>
<dbReference type="FunFam" id="3.30.70.270:FF:000001">
    <property type="entry name" value="Diguanylate cyclase domain protein"/>
    <property type="match status" value="1"/>
</dbReference>
<organism evidence="4 5">
    <name type="scientific">Roseospira navarrensis</name>
    <dbReference type="NCBI Taxonomy" id="140058"/>
    <lineage>
        <taxon>Bacteria</taxon>
        <taxon>Pseudomonadati</taxon>
        <taxon>Pseudomonadota</taxon>
        <taxon>Alphaproteobacteria</taxon>
        <taxon>Rhodospirillales</taxon>
        <taxon>Rhodospirillaceae</taxon>
        <taxon>Roseospira</taxon>
    </lineage>
</organism>
<dbReference type="InterPro" id="IPR000014">
    <property type="entry name" value="PAS"/>
</dbReference>
<comment type="caution">
    <text evidence="4">The sequence shown here is derived from an EMBL/GenBank/DDBJ whole genome shotgun (WGS) entry which is preliminary data.</text>
</comment>
<dbReference type="Pfam" id="PF08448">
    <property type="entry name" value="PAS_4"/>
    <property type="match status" value="1"/>
</dbReference>
<dbReference type="PROSITE" id="PS50887">
    <property type="entry name" value="GGDEF"/>
    <property type="match status" value="1"/>
</dbReference>
<dbReference type="EMBL" id="WIVE01000054">
    <property type="protein sequence ID" value="MQX37744.1"/>
    <property type="molecule type" value="Genomic_DNA"/>
</dbReference>
<dbReference type="NCBIfam" id="TIGR00254">
    <property type="entry name" value="GGDEF"/>
    <property type="match status" value="1"/>
</dbReference>
<dbReference type="InterPro" id="IPR052155">
    <property type="entry name" value="Biofilm_reg_signaling"/>
</dbReference>
<dbReference type="SUPFAM" id="SSF55073">
    <property type="entry name" value="Nucleotide cyclase"/>
    <property type="match status" value="1"/>
</dbReference>
<dbReference type="InterPro" id="IPR000160">
    <property type="entry name" value="GGDEF_dom"/>
</dbReference>
<reference evidence="4 5" key="1">
    <citation type="submission" date="2019-10" db="EMBL/GenBank/DDBJ databases">
        <title>Draft whole-genome sequence of the purple nonsulfur photosynthetic bacterium Roseospira navarrensis DSM 15114.</title>
        <authorList>
            <person name="Kyndt J.A."/>
            <person name="Meyer T.E."/>
        </authorList>
    </citation>
    <scope>NUCLEOTIDE SEQUENCE [LARGE SCALE GENOMIC DNA]</scope>
    <source>
        <strain evidence="4 5">DSM 15114</strain>
    </source>
</reference>
<dbReference type="InterPro" id="IPR013656">
    <property type="entry name" value="PAS_4"/>
</dbReference>
<dbReference type="InterPro" id="IPR029787">
    <property type="entry name" value="Nucleotide_cyclase"/>
</dbReference>
<dbReference type="Gene3D" id="3.30.450.40">
    <property type="match status" value="1"/>
</dbReference>
<feature type="compositionally biased region" description="Basic and acidic residues" evidence="1">
    <location>
        <begin position="1"/>
        <end position="18"/>
    </location>
</feature>
<evidence type="ECO:0000259" key="2">
    <source>
        <dbReference type="PROSITE" id="PS50113"/>
    </source>
</evidence>
<dbReference type="RefSeq" id="WP_153345523.1">
    <property type="nucleotide sequence ID" value="NZ_WIVE01000054.1"/>
</dbReference>
<dbReference type="InterPro" id="IPR029016">
    <property type="entry name" value="GAF-like_dom_sf"/>
</dbReference>
<dbReference type="AlphaFoldDB" id="A0A7X1ZGR8"/>
<proteinExistence type="predicted"/>
<evidence type="ECO:0000259" key="3">
    <source>
        <dbReference type="PROSITE" id="PS50887"/>
    </source>
</evidence>
<dbReference type="Pfam" id="PF00990">
    <property type="entry name" value="GGDEF"/>
    <property type="match status" value="1"/>
</dbReference>
<dbReference type="CDD" id="cd00130">
    <property type="entry name" value="PAS"/>
    <property type="match status" value="1"/>
</dbReference>
<dbReference type="PROSITE" id="PS50113">
    <property type="entry name" value="PAC"/>
    <property type="match status" value="1"/>
</dbReference>
<feature type="domain" description="PAC" evidence="2">
    <location>
        <begin position="198"/>
        <end position="250"/>
    </location>
</feature>
<dbReference type="GO" id="GO:0003824">
    <property type="term" value="F:catalytic activity"/>
    <property type="evidence" value="ECO:0007669"/>
    <property type="project" value="UniProtKB-ARBA"/>
</dbReference>
<keyword evidence="5" id="KW-1185">Reference proteome</keyword>
<dbReference type="SUPFAM" id="SSF55785">
    <property type="entry name" value="PYP-like sensor domain (PAS domain)"/>
    <property type="match status" value="1"/>
</dbReference>
<evidence type="ECO:0000313" key="4">
    <source>
        <dbReference type="EMBL" id="MQX37744.1"/>
    </source>
</evidence>
<dbReference type="PANTHER" id="PTHR44757">
    <property type="entry name" value="DIGUANYLATE CYCLASE DGCP"/>
    <property type="match status" value="1"/>
</dbReference>
<dbReference type="Gene3D" id="3.30.450.20">
    <property type="entry name" value="PAS domain"/>
    <property type="match status" value="1"/>
</dbReference>
<dbReference type="SUPFAM" id="SSF55781">
    <property type="entry name" value="GAF domain-like"/>
    <property type="match status" value="1"/>
</dbReference>
<dbReference type="Gene3D" id="3.30.70.270">
    <property type="match status" value="1"/>
</dbReference>
<dbReference type="PANTHER" id="PTHR44757:SF2">
    <property type="entry name" value="BIOFILM ARCHITECTURE MAINTENANCE PROTEIN MBAA"/>
    <property type="match status" value="1"/>
</dbReference>
<feature type="domain" description="GGDEF" evidence="3">
    <location>
        <begin position="450"/>
        <end position="584"/>
    </location>
</feature>
<dbReference type="InterPro" id="IPR000700">
    <property type="entry name" value="PAS-assoc_C"/>
</dbReference>
<dbReference type="NCBIfam" id="TIGR00229">
    <property type="entry name" value="sensory_box"/>
    <property type="match status" value="1"/>
</dbReference>
<sequence length="597" mass="64194">MHPSRPQDEDLIAPRRDPGGSGTFALETVLAHAGPAALLDATGQVLEHNDPGRCLAILFAHPGLEDLRVGVRECLARGAPVTRLVRGAGLPDGPDSLDILLLPAAEGDRVAALARDTSLDSSLQAALTESRARFKDFVALSSDFSWETGPDGRLVFVSPPGALGREARDMVGGDPLDLLDDSARAAGETLFQAQRRVRDLELWARDRRGRRVRLLASAMPMSDPHGGWIGARGICRDITEQHVRDLALRRAQERDRVRSHVVRTFRDQVDVETMLTVAAEALALGVGAAACQILRRPIPGHTIDVAALSDQGPCEDLIVGGQFGLPPTPPPLAALTRALGGDLRDRGGSPASWEGQVDDHALVVIGTSYRQQPNGALVLWRLRERGGWTPDDRMLILDVAGQVGIANEQIARYETVIDMSRTDSLTGLMNRRAFMQDAERRMRRLERSQRPAALMYVDLDNFKLVNDLHGHARGDQVLVMLADILRTHIRPTDLVGRLGGDEFAVWLEDADDTVACQKANDFLNGSVMLGALSASTEAPLAMSIGIAVTGPGLTESLEAFCARADSAMYTAKQSGKGRFHLCQAGAGGTACLGEPGP</sequence>
<dbReference type="Proteomes" id="UP000434582">
    <property type="component" value="Unassembled WGS sequence"/>
</dbReference>
<protein>
    <submittedName>
        <fullName evidence="4">Diguanylate cyclase</fullName>
    </submittedName>
</protein>
<name>A0A7X1ZGR8_9PROT</name>
<accession>A0A7X1ZGR8</accession>
<dbReference type="InterPro" id="IPR035965">
    <property type="entry name" value="PAS-like_dom_sf"/>
</dbReference>
<evidence type="ECO:0000256" key="1">
    <source>
        <dbReference type="SAM" id="MobiDB-lite"/>
    </source>
</evidence>
<dbReference type="InterPro" id="IPR043128">
    <property type="entry name" value="Rev_trsase/Diguanyl_cyclase"/>
</dbReference>
<gene>
    <name evidence="4" type="ORF">GHC57_14575</name>
</gene>